<proteinExistence type="predicted"/>
<dbReference type="GO" id="GO:0003824">
    <property type="term" value="F:catalytic activity"/>
    <property type="evidence" value="ECO:0007669"/>
    <property type="project" value="InterPro"/>
</dbReference>
<dbReference type="Proteomes" id="UP000007842">
    <property type="component" value="Chromosome"/>
</dbReference>
<evidence type="ECO:0008006" key="3">
    <source>
        <dbReference type="Google" id="ProtNLM"/>
    </source>
</evidence>
<organism evidence="1 2">
    <name type="scientific">Streptantibioticus cattleyicolor (strain ATCC 35852 / DSM 46488 / JCM 4925 / NBRC 14057 / NRRL 8057)</name>
    <name type="common">Streptomyces cattleya</name>
    <dbReference type="NCBI Taxonomy" id="1003195"/>
    <lineage>
        <taxon>Bacteria</taxon>
        <taxon>Bacillati</taxon>
        <taxon>Actinomycetota</taxon>
        <taxon>Actinomycetes</taxon>
        <taxon>Kitasatosporales</taxon>
        <taxon>Streptomycetaceae</taxon>
        <taxon>Streptantibioticus</taxon>
    </lineage>
</organism>
<name>F8JX65_STREN</name>
<protein>
    <recommendedName>
        <fullName evidence="3">2-Methylisocitrate lyase, PEP mutase family</fullName>
    </recommendedName>
</protein>
<dbReference type="PANTHER" id="PTHR42905">
    <property type="entry name" value="PHOSPHOENOLPYRUVATE CARBOXYLASE"/>
    <property type="match status" value="1"/>
</dbReference>
<dbReference type="STRING" id="1003195.SCATT_21610"/>
<dbReference type="Pfam" id="PF13714">
    <property type="entry name" value="PEP_mutase"/>
    <property type="match status" value="1"/>
</dbReference>
<dbReference type="OrthoDB" id="9780430at2"/>
<dbReference type="eggNOG" id="COG2513">
    <property type="taxonomic scope" value="Bacteria"/>
</dbReference>
<accession>F8JX65</accession>
<dbReference type="KEGG" id="sct:SCAT_2178"/>
<dbReference type="EMBL" id="CP003219">
    <property type="protein sequence ID" value="AEW94532.1"/>
    <property type="molecule type" value="Genomic_DNA"/>
</dbReference>
<dbReference type="AlphaFoldDB" id="F8JX65"/>
<dbReference type="Gene3D" id="3.20.20.60">
    <property type="entry name" value="Phosphoenolpyruvate-binding domains"/>
    <property type="match status" value="1"/>
</dbReference>
<gene>
    <name evidence="1" type="ordered locus">SCATT_21610</name>
</gene>
<sequence length="285" mass="28734">MTDASTLTVPPGLADRARLFHSLHTGGSVLALPNAWDAGSARIIEDAGATAIATTSSGVAWALGAADGGHVDPALVADVVARITAVVSVPVTVDIEDGYGADPAGVAATVRAVLAAGGVGVNIEDSRRDPADPLRPVAEQAERITAARQAADAAGVPLYVNARCDVMLRRVGDPAGRLDATVERARAYLAAGADGIFVPGTTDPATVRRLADAIDAPLNVLSGPGDPSVPELAAAGAARVSIGGAIPEAVYALTRRAVRELLTDGTCGTVADALAYPELNALFRN</sequence>
<dbReference type="InterPro" id="IPR015813">
    <property type="entry name" value="Pyrv/PenolPyrv_kinase-like_dom"/>
</dbReference>
<keyword evidence="2" id="KW-1185">Reference proteome</keyword>
<dbReference type="Gene3D" id="6.10.250.2750">
    <property type="match status" value="1"/>
</dbReference>
<dbReference type="InterPro" id="IPR040442">
    <property type="entry name" value="Pyrv_kinase-like_dom_sf"/>
</dbReference>
<evidence type="ECO:0000313" key="1">
    <source>
        <dbReference type="EMBL" id="AEW94532.1"/>
    </source>
</evidence>
<dbReference type="InterPro" id="IPR039556">
    <property type="entry name" value="ICL/PEPM"/>
</dbReference>
<dbReference type="HOGENOM" id="CLU_027389_2_3_11"/>
<reference evidence="2" key="1">
    <citation type="submission" date="2011-12" db="EMBL/GenBank/DDBJ databases">
        <title>Complete genome sequence of Streptomyces cattleya strain DSM 46488.</title>
        <authorList>
            <person name="Ou H.-Y."/>
            <person name="Li P."/>
            <person name="Zhao C."/>
            <person name="O'Hagan D."/>
            <person name="Deng Z."/>
        </authorList>
    </citation>
    <scope>NUCLEOTIDE SEQUENCE [LARGE SCALE GENOMIC DNA]</scope>
    <source>
        <strain evidence="2">ATCC 35852 / DSM 46488 / JCM 4925 / NBRC 14057 / NRRL 8057</strain>
    </source>
</reference>
<dbReference type="SUPFAM" id="SSF51621">
    <property type="entry name" value="Phosphoenolpyruvate/pyruvate domain"/>
    <property type="match status" value="1"/>
</dbReference>
<evidence type="ECO:0000313" key="2">
    <source>
        <dbReference type="Proteomes" id="UP000007842"/>
    </source>
</evidence>
<dbReference type="PATRIC" id="fig|1003195.11.peg.3694"/>
<dbReference type="KEGG" id="scy:SCATT_21610"/>
<dbReference type="CDD" id="cd00377">
    <property type="entry name" value="ICL_PEPM"/>
    <property type="match status" value="1"/>
</dbReference>
<dbReference type="RefSeq" id="WP_014142925.1">
    <property type="nucleotide sequence ID" value="NC_016111.1"/>
</dbReference>
<dbReference type="PANTHER" id="PTHR42905:SF16">
    <property type="entry name" value="CARBOXYPHOSPHONOENOLPYRUVATE PHOSPHONOMUTASE-LIKE PROTEIN (AFU_ORTHOLOGUE AFUA_5G07230)"/>
    <property type="match status" value="1"/>
</dbReference>
<accession>G8X297</accession>